<organism evidence="4 5">
    <name type="scientific">Botrimarina colliarenosi</name>
    <dbReference type="NCBI Taxonomy" id="2528001"/>
    <lineage>
        <taxon>Bacteria</taxon>
        <taxon>Pseudomonadati</taxon>
        <taxon>Planctomycetota</taxon>
        <taxon>Planctomycetia</taxon>
        <taxon>Pirellulales</taxon>
        <taxon>Lacipirellulaceae</taxon>
        <taxon>Botrimarina</taxon>
    </lineage>
</organism>
<dbReference type="Gene3D" id="3.40.30.10">
    <property type="entry name" value="Glutaredoxin"/>
    <property type="match status" value="1"/>
</dbReference>
<keyword evidence="5" id="KW-1185">Reference proteome</keyword>
<evidence type="ECO:0000256" key="2">
    <source>
        <dbReference type="SAM" id="SignalP"/>
    </source>
</evidence>
<reference evidence="4 5" key="1">
    <citation type="submission" date="2019-02" db="EMBL/GenBank/DDBJ databases">
        <title>Deep-cultivation of Planctomycetes and their phenomic and genomic characterization uncovers novel biology.</title>
        <authorList>
            <person name="Wiegand S."/>
            <person name="Jogler M."/>
            <person name="Boedeker C."/>
            <person name="Pinto D."/>
            <person name="Vollmers J."/>
            <person name="Rivas-Marin E."/>
            <person name="Kohn T."/>
            <person name="Peeters S.H."/>
            <person name="Heuer A."/>
            <person name="Rast P."/>
            <person name="Oberbeckmann S."/>
            <person name="Bunk B."/>
            <person name="Jeske O."/>
            <person name="Meyerdierks A."/>
            <person name="Storesund J.E."/>
            <person name="Kallscheuer N."/>
            <person name="Luecker S."/>
            <person name="Lage O.M."/>
            <person name="Pohl T."/>
            <person name="Merkel B.J."/>
            <person name="Hornburger P."/>
            <person name="Mueller R.-W."/>
            <person name="Bruemmer F."/>
            <person name="Labrenz M."/>
            <person name="Spormann A.M."/>
            <person name="Op Den Camp H."/>
            <person name="Overmann J."/>
            <person name="Amann R."/>
            <person name="Jetten M.S.M."/>
            <person name="Mascher T."/>
            <person name="Medema M.H."/>
            <person name="Devos D.P."/>
            <person name="Kaster A.-K."/>
            <person name="Ovreas L."/>
            <person name="Rohde M."/>
            <person name="Galperin M.Y."/>
            <person name="Jogler C."/>
        </authorList>
    </citation>
    <scope>NUCLEOTIDE SEQUENCE [LARGE SCALE GENOMIC DNA]</scope>
    <source>
        <strain evidence="4 5">Pla108</strain>
    </source>
</reference>
<proteinExistence type="predicted"/>
<sequence precursor="true">MSRLVLPLIVVVCVLAGAVAQAEWPFFGAKKAPAEIAWVDGTADAFVAARQTGRPILVYVTAEQCGFCRKMERETWSDPAVAELVAAGFVPLKLNADHHPDEVAALRIKAYPTTVLVSPQGKPFAGRAGFLGPEKLAELLQPAVATNEIRQPLN</sequence>
<dbReference type="InterPro" id="IPR013766">
    <property type="entry name" value="Thioredoxin_domain"/>
</dbReference>
<dbReference type="InterPro" id="IPR004879">
    <property type="entry name" value="Ssp411-like_TRX"/>
</dbReference>
<dbReference type="InterPro" id="IPR036249">
    <property type="entry name" value="Thioredoxin-like_sf"/>
</dbReference>
<dbReference type="PROSITE" id="PS51352">
    <property type="entry name" value="THIOREDOXIN_2"/>
    <property type="match status" value="1"/>
</dbReference>
<feature type="chain" id="PRO_5022814688" evidence="2">
    <location>
        <begin position="23"/>
        <end position="154"/>
    </location>
</feature>
<dbReference type="AlphaFoldDB" id="A0A5C6AII6"/>
<dbReference type="RefSeq" id="WP_197526224.1">
    <property type="nucleotide sequence ID" value="NZ_SJPR01000001.1"/>
</dbReference>
<gene>
    <name evidence="4" type="ORF">Pla108_08150</name>
</gene>
<dbReference type="SUPFAM" id="SSF52833">
    <property type="entry name" value="Thioredoxin-like"/>
    <property type="match status" value="1"/>
</dbReference>
<evidence type="ECO:0000256" key="1">
    <source>
        <dbReference type="ARBA" id="ARBA00022729"/>
    </source>
</evidence>
<name>A0A5C6AII6_9BACT</name>
<protein>
    <submittedName>
        <fullName evidence="4">Thioredoxin</fullName>
    </submittedName>
</protein>
<dbReference type="Pfam" id="PF03190">
    <property type="entry name" value="Thioredox_DsbH"/>
    <property type="match status" value="1"/>
</dbReference>
<comment type="caution">
    <text evidence="4">The sequence shown here is derived from an EMBL/GenBank/DDBJ whole genome shotgun (WGS) entry which is preliminary data.</text>
</comment>
<dbReference type="Proteomes" id="UP000317421">
    <property type="component" value="Unassembled WGS sequence"/>
</dbReference>
<evidence type="ECO:0000313" key="4">
    <source>
        <dbReference type="EMBL" id="TWT99872.1"/>
    </source>
</evidence>
<keyword evidence="1 2" id="KW-0732">Signal</keyword>
<dbReference type="InterPro" id="IPR051099">
    <property type="entry name" value="AGR/TXD"/>
</dbReference>
<evidence type="ECO:0000259" key="3">
    <source>
        <dbReference type="PROSITE" id="PS51352"/>
    </source>
</evidence>
<feature type="signal peptide" evidence="2">
    <location>
        <begin position="1"/>
        <end position="22"/>
    </location>
</feature>
<dbReference type="PANTHER" id="PTHR15337">
    <property type="entry name" value="ANTERIOR GRADIENT PROTEIN-RELATED"/>
    <property type="match status" value="1"/>
</dbReference>
<feature type="domain" description="Thioredoxin" evidence="3">
    <location>
        <begin position="25"/>
        <end position="145"/>
    </location>
</feature>
<evidence type="ECO:0000313" key="5">
    <source>
        <dbReference type="Proteomes" id="UP000317421"/>
    </source>
</evidence>
<dbReference type="EMBL" id="SJPR01000001">
    <property type="protein sequence ID" value="TWT99872.1"/>
    <property type="molecule type" value="Genomic_DNA"/>
</dbReference>
<accession>A0A5C6AII6</accession>
<dbReference type="PANTHER" id="PTHR15337:SF11">
    <property type="entry name" value="THIOREDOXIN DOMAIN-CONTAINING PROTEIN"/>
    <property type="match status" value="1"/>
</dbReference>